<dbReference type="Proteomes" id="UP000287615">
    <property type="component" value="Unassembled WGS sequence"/>
</dbReference>
<dbReference type="PANTHER" id="PTHR32319">
    <property type="entry name" value="BACTERIAL HEMOLYSIN-LIKE PROTEIN"/>
    <property type="match status" value="1"/>
</dbReference>
<dbReference type="PROSITE" id="PS50889">
    <property type="entry name" value="S4"/>
    <property type="match status" value="1"/>
</dbReference>
<dbReference type="SUPFAM" id="SSF53335">
    <property type="entry name" value="S-adenosyl-L-methionine-dependent methyltransferases"/>
    <property type="match status" value="1"/>
</dbReference>
<dbReference type="Pfam" id="PF01728">
    <property type="entry name" value="FtsJ"/>
    <property type="match status" value="1"/>
</dbReference>
<dbReference type="InterPro" id="IPR002877">
    <property type="entry name" value="RNA_MeTrfase_FtsJ_dom"/>
</dbReference>
<comment type="caution">
    <text evidence="5">The sequence shown here is derived from an EMBL/GenBank/DDBJ whole genome shotgun (WGS) entry which is preliminary data.</text>
</comment>
<protein>
    <submittedName>
        <fullName evidence="5">23S rRNA (Cytidine1920-2'-O)/16S rRNA (Cytidine1409-2'-O)-methyltransferase</fullName>
        <ecNumber evidence="5">2.1.1.226</ecNumber>
        <ecNumber evidence="5">2.1.1.227</ecNumber>
    </submittedName>
</protein>
<organism evidence="5 6">
    <name type="scientific">Candidatus Electrothrix marina</name>
    <dbReference type="NCBI Taxonomy" id="1859130"/>
    <lineage>
        <taxon>Bacteria</taxon>
        <taxon>Pseudomonadati</taxon>
        <taxon>Thermodesulfobacteriota</taxon>
        <taxon>Desulfobulbia</taxon>
        <taxon>Desulfobulbales</taxon>
        <taxon>Desulfobulbaceae</taxon>
        <taxon>Candidatus Electrothrix</taxon>
    </lineage>
</organism>
<feature type="non-terminal residue" evidence="5">
    <location>
        <position position="1"/>
    </location>
</feature>
<feature type="domain" description="Ribosomal RNA methyltransferase FtsJ" evidence="4">
    <location>
        <begin position="62"/>
        <end position="243"/>
    </location>
</feature>
<accession>A0A3S3R4J6</accession>
<dbReference type="InterPro" id="IPR036986">
    <property type="entry name" value="S4_RNA-bd_sf"/>
</dbReference>
<keyword evidence="5" id="KW-0808">Transferase</keyword>
<evidence type="ECO:0000256" key="1">
    <source>
        <dbReference type="ARBA" id="ARBA00022884"/>
    </source>
</evidence>
<dbReference type="SUPFAM" id="SSF55174">
    <property type="entry name" value="Alpha-L RNA-binding motif"/>
    <property type="match status" value="1"/>
</dbReference>
<evidence type="ECO:0000256" key="2">
    <source>
        <dbReference type="ARBA" id="ARBA00029460"/>
    </source>
</evidence>
<dbReference type="GO" id="GO:0008168">
    <property type="term" value="F:methyltransferase activity"/>
    <property type="evidence" value="ECO:0007669"/>
    <property type="project" value="UniProtKB-KW"/>
</dbReference>
<dbReference type="NCBIfam" id="TIGR00478">
    <property type="entry name" value="tly"/>
    <property type="match status" value="1"/>
</dbReference>
<dbReference type="InterPro" id="IPR029063">
    <property type="entry name" value="SAM-dependent_MTases_sf"/>
</dbReference>
<dbReference type="GO" id="GO:0032259">
    <property type="term" value="P:methylation"/>
    <property type="evidence" value="ECO:0007669"/>
    <property type="project" value="UniProtKB-KW"/>
</dbReference>
<evidence type="ECO:0000256" key="3">
    <source>
        <dbReference type="PROSITE-ProRule" id="PRU00182"/>
    </source>
</evidence>
<dbReference type="Gene3D" id="3.10.290.10">
    <property type="entry name" value="RNA-binding S4 domain"/>
    <property type="match status" value="1"/>
</dbReference>
<dbReference type="PANTHER" id="PTHR32319:SF0">
    <property type="entry name" value="BACTERIAL HEMOLYSIN-LIKE PROTEIN"/>
    <property type="match status" value="1"/>
</dbReference>
<dbReference type="Gene3D" id="3.40.50.150">
    <property type="entry name" value="Vaccinia Virus protein VP39"/>
    <property type="match status" value="1"/>
</dbReference>
<proteinExistence type="inferred from homology"/>
<dbReference type="EC" id="2.1.1.227" evidence="5"/>
<evidence type="ECO:0000313" key="5">
    <source>
        <dbReference type="EMBL" id="RWX50062.1"/>
    </source>
</evidence>
<keyword evidence="1 3" id="KW-0694">RNA-binding</keyword>
<dbReference type="GO" id="GO:0003723">
    <property type="term" value="F:RNA binding"/>
    <property type="evidence" value="ECO:0007669"/>
    <property type="project" value="UniProtKB-KW"/>
</dbReference>
<dbReference type="InterPro" id="IPR047048">
    <property type="entry name" value="TlyA"/>
</dbReference>
<sequence>VVDEKKKRLDQLLTERGLAVDLKKAQALIGAGQIIVNTGSDYKAGSLVPTDSEIRLRKSSAFVSRGGEKLAGGLKQLAIDPTGWICADIGCSTGGFTDCLLQRGAARVYAVDVGYGLLAWKLRQNERVILHERTNARYLTRQHIPEPLDLAVLDASFISLRALLPPLLPLFGSVVRILALVKPQFELARDKVGDRGIVRESRLHKEAVDSVKRFAEELGLSCRGEAASLICGAKGNQEFLLYFTAAENVEKKT</sequence>
<name>A0A3S3R4J6_9BACT</name>
<dbReference type="InterPro" id="IPR004538">
    <property type="entry name" value="Hemolysin_A/TlyA"/>
</dbReference>
<dbReference type="CDD" id="cd02440">
    <property type="entry name" value="AdoMet_MTases"/>
    <property type="match status" value="1"/>
</dbReference>
<evidence type="ECO:0000313" key="6">
    <source>
        <dbReference type="Proteomes" id="UP000287615"/>
    </source>
</evidence>
<dbReference type="PIRSF" id="PIRSF005578">
    <property type="entry name" value="TlyA"/>
    <property type="match status" value="1"/>
</dbReference>
<dbReference type="EMBL" id="MTKR01000154">
    <property type="protein sequence ID" value="RWX50062.1"/>
    <property type="molecule type" value="Genomic_DNA"/>
</dbReference>
<gene>
    <name evidence="5" type="ORF">VU00_11543</name>
</gene>
<keyword evidence="5" id="KW-0489">Methyltransferase</keyword>
<dbReference type="AlphaFoldDB" id="A0A3S3R4J6"/>
<comment type="similarity">
    <text evidence="2">Belongs to the TlyA family.</text>
</comment>
<dbReference type="EC" id="2.1.1.226" evidence="5"/>
<reference evidence="5 6" key="1">
    <citation type="submission" date="2017-01" db="EMBL/GenBank/DDBJ databases">
        <title>The cable genome- insights into the physiology and evolution of filamentous bacteria capable of sulfide oxidation via long distance electron transfer.</title>
        <authorList>
            <person name="Schreiber L."/>
            <person name="Bjerg J.T."/>
            <person name="Boggild A."/>
            <person name="Van De Vossenberg J."/>
            <person name="Meysman F."/>
            <person name="Nielsen L.P."/>
            <person name="Schramm A."/>
            <person name="Kjeldsen K.U."/>
        </authorList>
    </citation>
    <scope>NUCLEOTIDE SEQUENCE [LARGE SCALE GENOMIC DNA]</scope>
    <source>
        <strain evidence="5">A3</strain>
    </source>
</reference>
<evidence type="ECO:0000259" key="4">
    <source>
        <dbReference type="Pfam" id="PF01728"/>
    </source>
</evidence>